<evidence type="ECO:0000256" key="13">
    <source>
        <dbReference type="ARBA" id="ARBA00022982"/>
    </source>
</evidence>
<evidence type="ECO:0000256" key="4">
    <source>
        <dbReference type="ARBA" id="ARBA00022448"/>
    </source>
</evidence>
<dbReference type="InterPro" id="IPR008168">
    <property type="entry name" value="Cyt_C_IC"/>
</dbReference>
<dbReference type="GO" id="GO:0016491">
    <property type="term" value="F:oxidoreductase activity"/>
    <property type="evidence" value="ECO:0007669"/>
    <property type="project" value="UniProtKB-KW"/>
</dbReference>
<comment type="caution">
    <text evidence="25">The sequence shown here is derived from an EMBL/GenBank/DDBJ whole genome shotgun (WGS) entry which is preliminary data.</text>
</comment>
<comment type="subunit">
    <text evidence="19">Component of the cbb3-type cytochrome c oxidase.</text>
</comment>
<evidence type="ECO:0000256" key="22">
    <source>
        <dbReference type="SAM" id="MobiDB-lite"/>
    </source>
</evidence>
<evidence type="ECO:0000259" key="24">
    <source>
        <dbReference type="PROSITE" id="PS51007"/>
    </source>
</evidence>
<organism evidence="25 26">
    <name type="scientific">Sphingopyxis witflariensis</name>
    <dbReference type="NCBI Taxonomy" id="173675"/>
    <lineage>
        <taxon>Bacteria</taxon>
        <taxon>Pseudomonadati</taxon>
        <taxon>Pseudomonadota</taxon>
        <taxon>Alphaproteobacteria</taxon>
        <taxon>Sphingomonadales</taxon>
        <taxon>Sphingomonadaceae</taxon>
        <taxon>Sphingopyxis</taxon>
    </lineage>
</organism>
<dbReference type="Gene3D" id="6.10.280.130">
    <property type="match status" value="1"/>
</dbReference>
<reference evidence="25 26" key="1">
    <citation type="journal article" date="2002" name="Int. J. Syst. Evol. Microbiol.">
        <title>Sphingopyxis witflariensis sp. nov., isolated from activated sludge.</title>
        <authorList>
            <person name="Kampfer P."/>
            <person name="Witzenberger R."/>
            <person name="Denner E.B."/>
            <person name="Busse H.J."/>
            <person name="Neef A."/>
        </authorList>
    </citation>
    <scope>NUCLEOTIDE SEQUENCE [LARGE SCALE GENOMIC DNA]</scope>
    <source>
        <strain evidence="25 26">DSM 14551</strain>
    </source>
</reference>
<dbReference type="NCBIfam" id="TIGR00782">
    <property type="entry name" value="ccoP"/>
    <property type="match status" value="1"/>
</dbReference>
<feature type="binding site" description="covalent" evidence="21">
    <location>
        <position position="232"/>
    </location>
    <ligand>
        <name>heme c</name>
        <dbReference type="ChEBI" id="CHEBI:61717"/>
        <label>2</label>
    </ligand>
</feature>
<evidence type="ECO:0000256" key="17">
    <source>
        <dbReference type="ARBA" id="ARBA00023065"/>
    </source>
</evidence>
<dbReference type="InterPro" id="IPR032858">
    <property type="entry name" value="CcoP_N"/>
</dbReference>
<sequence length="324" mass="34377">MVDSDNFPAAAGGKRIDEATGTSTVGHEWDGIEELDTPMPRWWLWTFYATIVWALIYVILYPAWPLVNSATTGVLGWTSRGELEKEMRADAVRRAPIVNAIAATPIADLTAKPELMRAAVQGGSAAFKVHCVQCHGAGGAGVAKLYPSLTDDDWLWGGDLTSIAYTVEHGIRNPDHKVTRTSLMPAFGRDGILDAKAIADVVSHIRVISGQEKPSASATRGATIFADNCAVCHGAKGEGDRKVGAPKLTDAIWLYGGDRASLTATIDAPRNGVMPRWGERLDPVTIKMLTAYVYSLGGGEKSALAPAPMPAASEAKGPGANGQR</sequence>
<dbReference type="GO" id="GO:0005886">
    <property type="term" value="C:plasma membrane"/>
    <property type="evidence" value="ECO:0007669"/>
    <property type="project" value="UniProtKB-SubCell"/>
</dbReference>
<feature type="region of interest" description="Disordered" evidence="22">
    <location>
        <begin position="1"/>
        <end position="23"/>
    </location>
</feature>
<comment type="similarity">
    <text evidence="3 19">Belongs to the CcoP / FixP family.</text>
</comment>
<evidence type="ECO:0000256" key="23">
    <source>
        <dbReference type="SAM" id="Phobius"/>
    </source>
</evidence>
<dbReference type="InterPro" id="IPR036909">
    <property type="entry name" value="Cyt_c-like_dom_sf"/>
</dbReference>
<feature type="binding site" description="covalent" evidence="21">
    <location>
        <position position="229"/>
    </location>
    <ligand>
        <name>heme c</name>
        <dbReference type="ChEBI" id="CHEBI:61717"/>
        <label>2</label>
    </ligand>
</feature>
<accession>A0A246JNN7</accession>
<comment type="subcellular location">
    <subcellularLocation>
        <location evidence="1 19">Cell inner membrane</location>
    </subcellularLocation>
</comment>
<evidence type="ECO:0000256" key="12">
    <source>
        <dbReference type="ARBA" id="ARBA00022781"/>
    </source>
</evidence>
<keyword evidence="17 19" id="KW-0406">Ion transport</keyword>
<evidence type="ECO:0000256" key="2">
    <source>
        <dbReference type="ARBA" id="ARBA00004673"/>
    </source>
</evidence>
<dbReference type="RefSeq" id="WP_088473770.1">
    <property type="nucleotide sequence ID" value="NZ_NISJ01000010.1"/>
</dbReference>
<dbReference type="InterPro" id="IPR004678">
    <property type="entry name" value="Cyt_c_oxidase_cbb3_su3"/>
</dbReference>
<evidence type="ECO:0000256" key="6">
    <source>
        <dbReference type="ARBA" id="ARBA00022519"/>
    </source>
</evidence>
<comment type="pathway">
    <text evidence="2 19">Energy metabolism; oxidative phosphorylation.</text>
</comment>
<evidence type="ECO:0000256" key="14">
    <source>
        <dbReference type="ARBA" id="ARBA00022989"/>
    </source>
</evidence>
<dbReference type="PIRSF" id="PIRSF000006">
    <property type="entry name" value="Cbb3-Cox_fixP"/>
    <property type="match status" value="1"/>
</dbReference>
<evidence type="ECO:0000256" key="10">
    <source>
        <dbReference type="ARBA" id="ARBA00022723"/>
    </source>
</evidence>
<keyword evidence="14 23" id="KW-1133">Transmembrane helix</keyword>
<evidence type="ECO:0000256" key="19">
    <source>
        <dbReference type="PIRNR" id="PIRNR000006"/>
    </source>
</evidence>
<keyword evidence="9 23" id="KW-0812">Transmembrane</keyword>
<dbReference type="InterPro" id="IPR050597">
    <property type="entry name" value="Cytochrome_c_Oxidase_Subunit"/>
</dbReference>
<dbReference type="Pfam" id="PF14715">
    <property type="entry name" value="FixP_N"/>
    <property type="match status" value="1"/>
</dbReference>
<dbReference type="OrthoDB" id="9811281at2"/>
<evidence type="ECO:0000256" key="16">
    <source>
        <dbReference type="ARBA" id="ARBA00023004"/>
    </source>
</evidence>
<evidence type="ECO:0000313" key="25">
    <source>
        <dbReference type="EMBL" id="OWQ94170.1"/>
    </source>
</evidence>
<dbReference type="EMBL" id="NISJ01000010">
    <property type="protein sequence ID" value="OWQ94170.1"/>
    <property type="molecule type" value="Genomic_DNA"/>
</dbReference>
<keyword evidence="6 19" id="KW-0997">Cell inner membrane</keyword>
<keyword evidence="8 19" id="KW-0679">Respiratory chain</keyword>
<comment type="cofactor">
    <cofactor evidence="19 21">
        <name>heme c</name>
        <dbReference type="ChEBI" id="CHEBI:61717"/>
    </cofactor>
    <text evidence="19 21">Binds 2 heme C groups per subunit.</text>
</comment>
<evidence type="ECO:0000256" key="1">
    <source>
        <dbReference type="ARBA" id="ARBA00004533"/>
    </source>
</evidence>
<evidence type="ECO:0000256" key="15">
    <source>
        <dbReference type="ARBA" id="ARBA00023002"/>
    </source>
</evidence>
<dbReference type="GO" id="GO:0005506">
    <property type="term" value="F:iron ion binding"/>
    <property type="evidence" value="ECO:0007669"/>
    <property type="project" value="InterPro"/>
</dbReference>
<dbReference type="GO" id="GO:1902600">
    <property type="term" value="P:proton transmembrane transport"/>
    <property type="evidence" value="ECO:0007669"/>
    <property type="project" value="UniProtKB-KW"/>
</dbReference>
<feature type="domain" description="Cytochrome c" evidence="24">
    <location>
        <begin position="118"/>
        <end position="209"/>
    </location>
</feature>
<feature type="binding site" description="covalent" evidence="21">
    <location>
        <position position="134"/>
    </location>
    <ligand>
        <name>heme c</name>
        <dbReference type="ChEBI" id="CHEBI:61717"/>
        <label>1</label>
    </ligand>
</feature>
<feature type="binding site" description="covalent" evidence="21">
    <location>
        <position position="131"/>
    </location>
    <ligand>
        <name>heme c</name>
        <dbReference type="ChEBI" id="CHEBI:61717"/>
        <label>1</label>
    </ligand>
</feature>
<evidence type="ECO:0000256" key="9">
    <source>
        <dbReference type="ARBA" id="ARBA00022692"/>
    </source>
</evidence>
<dbReference type="SUPFAM" id="SSF46626">
    <property type="entry name" value="Cytochrome c"/>
    <property type="match status" value="2"/>
</dbReference>
<dbReference type="AlphaFoldDB" id="A0A246JNN7"/>
<dbReference type="InterPro" id="IPR009056">
    <property type="entry name" value="Cyt_c-like_dom"/>
</dbReference>
<keyword evidence="12 19" id="KW-0375">Hydrogen ion transport</keyword>
<keyword evidence="11" id="KW-0677">Repeat</keyword>
<evidence type="ECO:0000256" key="20">
    <source>
        <dbReference type="PIRSR" id="PIRSR000006-1"/>
    </source>
</evidence>
<feature type="binding site" description="axial binding residue" evidence="20">
    <location>
        <position position="184"/>
    </location>
    <ligand>
        <name>heme c</name>
        <dbReference type="ChEBI" id="CHEBI:61717"/>
        <label>2</label>
    </ligand>
    <ligandPart>
        <name>Fe</name>
        <dbReference type="ChEBI" id="CHEBI:18248"/>
    </ligandPart>
</feature>
<keyword evidence="16 19" id="KW-0408">Iron</keyword>
<keyword evidence="15 19" id="KW-0560">Oxidoreductase</keyword>
<keyword evidence="10 19" id="KW-0479">Metal-binding</keyword>
<proteinExistence type="inferred from homology"/>
<keyword evidence="7 19" id="KW-0349">Heme</keyword>
<feature type="binding site" description="axial binding residue" evidence="20">
    <location>
        <position position="233"/>
    </location>
    <ligand>
        <name>heme c</name>
        <dbReference type="ChEBI" id="CHEBI:61717"/>
        <label>2</label>
    </ligand>
    <ligandPart>
        <name>Fe</name>
        <dbReference type="ChEBI" id="CHEBI:18248"/>
    </ligandPart>
</feature>
<dbReference type="GO" id="GO:0006119">
    <property type="term" value="P:oxidative phosphorylation"/>
    <property type="evidence" value="ECO:0007669"/>
    <property type="project" value="UniProtKB-UniPathway"/>
</dbReference>
<dbReference type="PRINTS" id="PR00605">
    <property type="entry name" value="CYTCHROMECIC"/>
</dbReference>
<dbReference type="GO" id="GO:0009055">
    <property type="term" value="F:electron transfer activity"/>
    <property type="evidence" value="ECO:0007669"/>
    <property type="project" value="InterPro"/>
</dbReference>
<protein>
    <recommendedName>
        <fullName evidence="19">Cbb3-type cytochrome c oxidase subunit</fullName>
    </recommendedName>
</protein>
<feature type="binding site" description="axial binding residue" evidence="20">
    <location>
        <position position="274"/>
    </location>
    <ligand>
        <name>heme c</name>
        <dbReference type="ChEBI" id="CHEBI:61717"/>
        <label>1</label>
    </ligand>
    <ligandPart>
        <name>Fe</name>
        <dbReference type="ChEBI" id="CHEBI:18248"/>
    </ligandPart>
</feature>
<evidence type="ECO:0000256" key="21">
    <source>
        <dbReference type="PIRSR" id="PIRSR000006-2"/>
    </source>
</evidence>
<keyword evidence="4 19" id="KW-0813">Transport</keyword>
<feature type="transmembrane region" description="Helical" evidence="23">
    <location>
        <begin position="42"/>
        <end position="64"/>
    </location>
</feature>
<dbReference type="PANTHER" id="PTHR33751">
    <property type="entry name" value="CBB3-TYPE CYTOCHROME C OXIDASE SUBUNIT FIXP"/>
    <property type="match status" value="1"/>
</dbReference>
<dbReference type="Pfam" id="PF00034">
    <property type="entry name" value="Cytochrom_C"/>
    <property type="match status" value="1"/>
</dbReference>
<keyword evidence="5 19" id="KW-1003">Cell membrane</keyword>
<dbReference type="UniPathway" id="UPA00705"/>
<dbReference type="PROSITE" id="PS51007">
    <property type="entry name" value="CYTC"/>
    <property type="match status" value="2"/>
</dbReference>
<dbReference type="InterPro" id="IPR038414">
    <property type="entry name" value="CcoP_N_sf"/>
</dbReference>
<evidence type="ECO:0000256" key="8">
    <source>
        <dbReference type="ARBA" id="ARBA00022660"/>
    </source>
</evidence>
<feature type="region of interest" description="Disordered" evidence="22">
    <location>
        <begin position="304"/>
        <end position="324"/>
    </location>
</feature>
<gene>
    <name evidence="25" type="primary">ccoP</name>
    <name evidence="25" type="ORF">CDQ91_16150</name>
</gene>
<evidence type="ECO:0000256" key="3">
    <source>
        <dbReference type="ARBA" id="ARBA00006113"/>
    </source>
</evidence>
<keyword evidence="13 19" id="KW-0249">Electron transport</keyword>
<evidence type="ECO:0000256" key="11">
    <source>
        <dbReference type="ARBA" id="ARBA00022737"/>
    </source>
</evidence>
<dbReference type="Proteomes" id="UP000197097">
    <property type="component" value="Unassembled WGS sequence"/>
</dbReference>
<evidence type="ECO:0000256" key="18">
    <source>
        <dbReference type="ARBA" id="ARBA00023136"/>
    </source>
</evidence>
<dbReference type="GO" id="GO:0020037">
    <property type="term" value="F:heme binding"/>
    <property type="evidence" value="ECO:0007669"/>
    <property type="project" value="InterPro"/>
</dbReference>
<dbReference type="Gene3D" id="1.10.760.10">
    <property type="entry name" value="Cytochrome c-like domain"/>
    <property type="match status" value="2"/>
</dbReference>
<keyword evidence="26" id="KW-1185">Reference proteome</keyword>
<feature type="domain" description="Cytochrome c" evidence="24">
    <location>
        <begin position="216"/>
        <end position="297"/>
    </location>
</feature>
<comment type="function">
    <text evidence="19">C-type cytochrome. Part of the cbb3-type cytochrome c oxidase complex.</text>
</comment>
<feature type="compositionally biased region" description="Low complexity" evidence="22">
    <location>
        <begin position="304"/>
        <end position="315"/>
    </location>
</feature>
<evidence type="ECO:0000256" key="5">
    <source>
        <dbReference type="ARBA" id="ARBA00022475"/>
    </source>
</evidence>
<evidence type="ECO:0000313" key="26">
    <source>
        <dbReference type="Proteomes" id="UP000197097"/>
    </source>
</evidence>
<name>A0A246JNN7_9SPHN</name>
<feature type="binding site" description="axial binding residue" evidence="20">
    <location>
        <position position="135"/>
    </location>
    <ligand>
        <name>heme c</name>
        <dbReference type="ChEBI" id="CHEBI:61717"/>
        <label>1</label>
    </ligand>
    <ligandPart>
        <name>Fe</name>
        <dbReference type="ChEBI" id="CHEBI:18248"/>
    </ligandPart>
</feature>
<dbReference type="PANTHER" id="PTHR33751:SF1">
    <property type="entry name" value="CBB3-TYPE CYTOCHROME C OXIDASE SUBUNIT FIXP"/>
    <property type="match status" value="1"/>
</dbReference>
<evidence type="ECO:0000256" key="7">
    <source>
        <dbReference type="ARBA" id="ARBA00022617"/>
    </source>
</evidence>
<dbReference type="Pfam" id="PF13442">
    <property type="entry name" value="Cytochrome_CBB3"/>
    <property type="match status" value="1"/>
</dbReference>
<keyword evidence="18 19" id="KW-0472">Membrane</keyword>